<gene>
    <name evidence="1" type="ORF">MTR67_030631</name>
</gene>
<dbReference type="AlphaFoldDB" id="A0AAF0R7Y6"/>
<dbReference type="CDD" id="cd09272">
    <property type="entry name" value="RNase_HI_RT_Ty1"/>
    <property type="match status" value="1"/>
</dbReference>
<accession>A0AAF0R7Y6</accession>
<dbReference type="Proteomes" id="UP001234989">
    <property type="component" value="Chromosome 7"/>
</dbReference>
<dbReference type="PANTHER" id="PTHR11439">
    <property type="entry name" value="GAG-POL-RELATED RETROTRANSPOSON"/>
    <property type="match status" value="1"/>
</dbReference>
<organism evidence="1 2">
    <name type="scientific">Solanum verrucosum</name>
    <dbReference type="NCBI Taxonomy" id="315347"/>
    <lineage>
        <taxon>Eukaryota</taxon>
        <taxon>Viridiplantae</taxon>
        <taxon>Streptophyta</taxon>
        <taxon>Embryophyta</taxon>
        <taxon>Tracheophyta</taxon>
        <taxon>Spermatophyta</taxon>
        <taxon>Magnoliopsida</taxon>
        <taxon>eudicotyledons</taxon>
        <taxon>Gunneridae</taxon>
        <taxon>Pentapetalae</taxon>
        <taxon>asterids</taxon>
        <taxon>lamiids</taxon>
        <taxon>Solanales</taxon>
        <taxon>Solanaceae</taxon>
        <taxon>Solanoideae</taxon>
        <taxon>Solaneae</taxon>
        <taxon>Solanum</taxon>
    </lineage>
</organism>
<sequence>MLMHHNDFSLHIYSEADWVGDVNDQASTIGYLLFIGRNPVSWSSKKQRMIARSSIEAEYRAVASVLAETNWVTNLLAKLTPKFQKVPTIYCDNVGATYLCANPIFHNRMKHIVVDFHFVRNQVQLKQVQVFHIQSAYQLADTLTKSLSKSAFERHMFKLGVVAHCLP</sequence>
<keyword evidence="2" id="KW-1185">Reference proteome</keyword>
<dbReference type="PANTHER" id="PTHR11439:SF483">
    <property type="entry name" value="PEPTIDE SYNTHASE GLIP-LIKE, PUTATIVE (AFU_ORTHOLOGUE AFUA_3G12920)-RELATED"/>
    <property type="match status" value="1"/>
</dbReference>
<proteinExistence type="predicted"/>
<protein>
    <submittedName>
        <fullName evidence="1">Uncharacterized protein</fullName>
    </submittedName>
</protein>
<evidence type="ECO:0000313" key="1">
    <source>
        <dbReference type="EMBL" id="WMV37246.1"/>
    </source>
</evidence>
<dbReference type="EMBL" id="CP133618">
    <property type="protein sequence ID" value="WMV37246.1"/>
    <property type="molecule type" value="Genomic_DNA"/>
</dbReference>
<dbReference type="InterPro" id="IPR043502">
    <property type="entry name" value="DNA/RNA_pol_sf"/>
</dbReference>
<name>A0AAF0R7Y6_SOLVR</name>
<evidence type="ECO:0000313" key="2">
    <source>
        <dbReference type="Proteomes" id="UP001234989"/>
    </source>
</evidence>
<dbReference type="SUPFAM" id="SSF56672">
    <property type="entry name" value="DNA/RNA polymerases"/>
    <property type="match status" value="1"/>
</dbReference>
<reference evidence="1" key="1">
    <citation type="submission" date="2023-08" db="EMBL/GenBank/DDBJ databases">
        <title>A de novo genome assembly of Solanum verrucosum Schlechtendal, a Mexican diploid species geographically isolated from the other diploid A-genome species in potato relatives.</title>
        <authorList>
            <person name="Hosaka K."/>
        </authorList>
    </citation>
    <scope>NUCLEOTIDE SEQUENCE</scope>
    <source>
        <tissue evidence="1">Young leaves</tissue>
    </source>
</reference>